<accession>A0A0F8ZIY7</accession>
<dbReference type="AlphaFoldDB" id="A0A0F8ZIY7"/>
<organism evidence="2">
    <name type="scientific">marine sediment metagenome</name>
    <dbReference type="NCBI Taxonomy" id="412755"/>
    <lineage>
        <taxon>unclassified sequences</taxon>
        <taxon>metagenomes</taxon>
        <taxon>ecological metagenomes</taxon>
    </lineage>
</organism>
<evidence type="ECO:0000313" key="2">
    <source>
        <dbReference type="EMBL" id="KKK59901.1"/>
    </source>
</evidence>
<name>A0A0F8ZIY7_9ZZZZ</name>
<comment type="caution">
    <text evidence="2">The sequence shown here is derived from an EMBL/GenBank/DDBJ whole genome shotgun (WGS) entry which is preliminary data.</text>
</comment>
<evidence type="ECO:0000256" key="1">
    <source>
        <dbReference type="SAM" id="MobiDB-lite"/>
    </source>
</evidence>
<dbReference type="EMBL" id="LAZR01063233">
    <property type="protein sequence ID" value="KKK59901.1"/>
    <property type="molecule type" value="Genomic_DNA"/>
</dbReference>
<sequence>MPDINPCEGLAPALLVSNGEAGPAELWRVQCDIPSRFRPHRGPIKSSPTEAVDAWNAANPTPAEVSE</sequence>
<reference evidence="2" key="1">
    <citation type="journal article" date="2015" name="Nature">
        <title>Complex archaea that bridge the gap between prokaryotes and eukaryotes.</title>
        <authorList>
            <person name="Spang A."/>
            <person name="Saw J.H."/>
            <person name="Jorgensen S.L."/>
            <person name="Zaremba-Niedzwiedzka K."/>
            <person name="Martijn J."/>
            <person name="Lind A.E."/>
            <person name="van Eijk R."/>
            <person name="Schleper C."/>
            <person name="Guy L."/>
            <person name="Ettema T.J."/>
        </authorList>
    </citation>
    <scope>NUCLEOTIDE SEQUENCE</scope>
</reference>
<feature type="region of interest" description="Disordered" evidence="1">
    <location>
        <begin position="37"/>
        <end position="67"/>
    </location>
</feature>
<gene>
    <name evidence="2" type="ORF">LCGC14_3029740</name>
</gene>
<protein>
    <submittedName>
        <fullName evidence="2">Uncharacterized protein</fullName>
    </submittedName>
</protein>
<proteinExistence type="predicted"/>